<keyword evidence="1" id="KW-0472">Membrane</keyword>
<evidence type="ECO:0000256" key="1">
    <source>
        <dbReference type="SAM" id="Phobius"/>
    </source>
</evidence>
<dbReference type="EMBL" id="CP017634">
    <property type="protein sequence ID" value="ATW27921.1"/>
    <property type="molecule type" value="Genomic_DNA"/>
</dbReference>
<keyword evidence="3" id="KW-1185">Reference proteome</keyword>
<dbReference type="Gene3D" id="1.10.1760.20">
    <property type="match status" value="1"/>
</dbReference>
<sequence>MTKKEAGGSPNTNVRRLVRIALLVALSVVGANIKIPSILGTPALDSMPGYFAAAVLGGKEGALIAALGHMFTALTAGFPLTVPVHLLTAAEMGICAFVFGFLFRKTNPLIAVIIATVLNGVGAPASMIPIMGVGVFYALLAPLLIASGLNIVLAAVLAKIPGIKMVVRGHENA</sequence>
<dbReference type="OrthoDB" id="5431035at2"/>
<reference evidence="2 3" key="1">
    <citation type="submission" date="2016-10" db="EMBL/GenBank/DDBJ databases">
        <title>Complete Genome Sequence of Peptococcaceae strain DCMF.</title>
        <authorList>
            <person name="Edwards R.J."/>
            <person name="Holland S.I."/>
            <person name="Deshpande N.P."/>
            <person name="Wong Y.K."/>
            <person name="Ertan H."/>
            <person name="Manefield M."/>
            <person name="Russell T.L."/>
            <person name="Lee M.J."/>
        </authorList>
    </citation>
    <scope>NUCLEOTIDE SEQUENCE [LARGE SCALE GENOMIC DNA]</scope>
    <source>
        <strain evidence="2 3">DCMF</strain>
    </source>
</reference>
<dbReference type="Proteomes" id="UP000323521">
    <property type="component" value="Chromosome"/>
</dbReference>
<accession>A0A3G1KZU9</accession>
<dbReference type="GO" id="GO:0022857">
    <property type="term" value="F:transmembrane transporter activity"/>
    <property type="evidence" value="ECO:0007669"/>
    <property type="project" value="InterPro"/>
</dbReference>
<dbReference type="RefSeq" id="WP_148137314.1">
    <property type="nucleotide sequence ID" value="NZ_CP017634.1"/>
</dbReference>
<feature type="transmembrane region" description="Helical" evidence="1">
    <location>
        <begin position="136"/>
        <end position="158"/>
    </location>
</feature>
<evidence type="ECO:0000313" key="2">
    <source>
        <dbReference type="EMBL" id="ATW27921.1"/>
    </source>
</evidence>
<dbReference type="AlphaFoldDB" id="A0A3G1KZU9"/>
<feature type="transmembrane region" description="Helical" evidence="1">
    <location>
        <begin position="80"/>
        <end position="102"/>
    </location>
</feature>
<evidence type="ECO:0008006" key="4">
    <source>
        <dbReference type="Google" id="ProtNLM"/>
    </source>
</evidence>
<feature type="transmembrane region" description="Helical" evidence="1">
    <location>
        <begin position="20"/>
        <end position="39"/>
    </location>
</feature>
<organism evidence="2 3">
    <name type="scientific">Formimonas warabiya</name>
    <dbReference type="NCBI Taxonomy" id="1761012"/>
    <lineage>
        <taxon>Bacteria</taxon>
        <taxon>Bacillati</taxon>
        <taxon>Bacillota</taxon>
        <taxon>Clostridia</taxon>
        <taxon>Eubacteriales</taxon>
        <taxon>Peptococcaceae</taxon>
        <taxon>Candidatus Formimonas</taxon>
    </lineage>
</organism>
<evidence type="ECO:0000313" key="3">
    <source>
        <dbReference type="Proteomes" id="UP000323521"/>
    </source>
</evidence>
<feature type="transmembrane region" description="Helical" evidence="1">
    <location>
        <begin position="109"/>
        <end position="130"/>
    </location>
</feature>
<keyword evidence="1" id="KW-0812">Transmembrane</keyword>
<dbReference type="KEGG" id="fwa:DCMF_27035"/>
<protein>
    <recommendedName>
        <fullName evidence="4">ECF transporter S component</fullName>
    </recommendedName>
</protein>
<proteinExistence type="predicted"/>
<name>A0A3G1KZU9_FORW1</name>
<keyword evidence="1" id="KW-1133">Transmembrane helix</keyword>
<dbReference type="InterPro" id="IPR024529">
    <property type="entry name" value="ECF_trnsprt_substrate-spec"/>
</dbReference>
<dbReference type="Pfam" id="PF12822">
    <property type="entry name" value="ECF_trnsprt"/>
    <property type="match status" value="1"/>
</dbReference>
<gene>
    <name evidence="2" type="ORF">DCMF_27035</name>
</gene>